<sequence>MLKFLILSCLIIKIHSWTWNDYPSPIGITYWRCGILSPTYVCDPDGMLNDQQRKEIIELVEDFKGKTKRPNSIYTCLREGVRLVVALAKYKIGPEDGSDGTTYLCGNNRNWTASYDATKCEPVHGIELNTDGFRYCDSTRYLLHLHKDEFEQLDNAWVSFGYRNCSNNFSLEGVINRELVLKLVYISIDQGGNYLREGNYSSIHVFLSNRKERLFAGGGHKKTLNKKL</sequence>
<accession>A0ACB1A146</accession>
<organism evidence="1 2">
    <name type="scientific">Meloidogyne enterolobii</name>
    <name type="common">Root-knot nematode worm</name>
    <name type="synonym">Meloidogyne mayaguensis</name>
    <dbReference type="NCBI Taxonomy" id="390850"/>
    <lineage>
        <taxon>Eukaryota</taxon>
        <taxon>Metazoa</taxon>
        <taxon>Ecdysozoa</taxon>
        <taxon>Nematoda</taxon>
        <taxon>Chromadorea</taxon>
        <taxon>Rhabditida</taxon>
        <taxon>Tylenchina</taxon>
        <taxon>Tylenchomorpha</taxon>
        <taxon>Tylenchoidea</taxon>
        <taxon>Meloidogynidae</taxon>
        <taxon>Meloidogyninae</taxon>
        <taxon>Meloidogyne</taxon>
    </lineage>
</organism>
<proteinExistence type="predicted"/>
<evidence type="ECO:0000313" key="2">
    <source>
        <dbReference type="Proteomes" id="UP001497535"/>
    </source>
</evidence>
<dbReference type="EMBL" id="CAVMJV010000055">
    <property type="protein sequence ID" value="CAK5084909.1"/>
    <property type="molecule type" value="Genomic_DNA"/>
</dbReference>
<dbReference type="Proteomes" id="UP001497535">
    <property type="component" value="Unassembled WGS sequence"/>
</dbReference>
<evidence type="ECO:0000313" key="1">
    <source>
        <dbReference type="EMBL" id="CAK5084909.1"/>
    </source>
</evidence>
<gene>
    <name evidence="1" type="ORF">MENTE1834_LOCUS32318</name>
</gene>
<protein>
    <submittedName>
        <fullName evidence="1">Uncharacterized protein</fullName>
    </submittedName>
</protein>
<comment type="caution">
    <text evidence="1">The sequence shown here is derived from an EMBL/GenBank/DDBJ whole genome shotgun (WGS) entry which is preliminary data.</text>
</comment>
<reference evidence="1" key="1">
    <citation type="submission" date="2023-11" db="EMBL/GenBank/DDBJ databases">
        <authorList>
            <person name="Poullet M."/>
        </authorList>
    </citation>
    <scope>NUCLEOTIDE SEQUENCE</scope>
    <source>
        <strain evidence="1">E1834</strain>
    </source>
</reference>
<name>A0ACB1A146_MELEN</name>
<keyword evidence="2" id="KW-1185">Reference proteome</keyword>